<gene>
    <name evidence="1" type="ORF">SAMN05421731_102353</name>
</gene>
<dbReference type="OrthoDB" id="6689646at2"/>
<evidence type="ECO:0000313" key="2">
    <source>
        <dbReference type="Proteomes" id="UP000219042"/>
    </source>
</evidence>
<protein>
    <submittedName>
        <fullName evidence="1">Uncharacterized protein</fullName>
    </submittedName>
</protein>
<reference evidence="2" key="1">
    <citation type="submission" date="2016-09" db="EMBL/GenBank/DDBJ databases">
        <authorList>
            <person name="Varghese N."/>
            <person name="Submissions S."/>
        </authorList>
    </citation>
    <scope>NUCLEOTIDE SEQUENCE [LARGE SCALE GENOMIC DNA]</scope>
    <source>
        <strain evidence="2">ANC 4466</strain>
    </source>
</reference>
<name>A0A240E6G3_9GAMM</name>
<keyword evidence="2" id="KW-1185">Reference proteome</keyword>
<dbReference type="RefSeq" id="WP_097078440.1">
    <property type="nucleotide sequence ID" value="NZ_BAABHT010000003.1"/>
</dbReference>
<proteinExistence type="predicted"/>
<dbReference type="Proteomes" id="UP000219042">
    <property type="component" value="Unassembled WGS sequence"/>
</dbReference>
<dbReference type="EMBL" id="OANT01000002">
    <property type="protein sequence ID" value="SNX44192.1"/>
    <property type="molecule type" value="Genomic_DNA"/>
</dbReference>
<sequence>MSKLKKRNKKFNPNKLAPSKVRELQQLAEYRKDIKYSYEMSMKFISVDVRDYIEDKKIQEKALVDRFPEAGTLPHHFVIGAYGYQDLAIALVLGHLKDPEQWNIDLSITLYDTTGIDDRIFTVNIPFTAPCMSHYELWKGKKDCYISRGNGLKTKGWDGLDNEIIKQLEDTKEIPDSFGIEKIEVEIKVDAKFSKVAAYREFLAVAEWVNTGVAEDQLRKLWIAEQVVDSQAKSFGIGEEAA</sequence>
<organism evidence="1 2">
    <name type="scientific">Acinetobacter puyangensis</name>
    <dbReference type="NCBI Taxonomy" id="1096779"/>
    <lineage>
        <taxon>Bacteria</taxon>
        <taxon>Pseudomonadati</taxon>
        <taxon>Pseudomonadota</taxon>
        <taxon>Gammaproteobacteria</taxon>
        <taxon>Moraxellales</taxon>
        <taxon>Moraxellaceae</taxon>
        <taxon>Acinetobacter</taxon>
    </lineage>
</organism>
<accession>A0A240E6G3</accession>
<evidence type="ECO:0000313" key="1">
    <source>
        <dbReference type="EMBL" id="SNX44192.1"/>
    </source>
</evidence>
<dbReference type="AlphaFoldDB" id="A0A240E6G3"/>